<name>A0A507B833_9PEZI</name>
<keyword evidence="2" id="KW-0472">Membrane</keyword>
<dbReference type="PANTHER" id="PTHR42109:SF2">
    <property type="entry name" value="INTEGRAL MEMBRANE PROTEIN"/>
    <property type="match status" value="1"/>
</dbReference>
<accession>A0A507B833</accession>
<feature type="transmembrane region" description="Helical" evidence="2">
    <location>
        <begin position="69"/>
        <end position="92"/>
    </location>
</feature>
<feature type="domain" description="DUF7702" evidence="3">
    <location>
        <begin position="4"/>
        <end position="239"/>
    </location>
</feature>
<feature type="transmembrane region" description="Helical" evidence="2">
    <location>
        <begin position="40"/>
        <end position="63"/>
    </location>
</feature>
<evidence type="ECO:0000259" key="3">
    <source>
        <dbReference type="Pfam" id="PF24800"/>
    </source>
</evidence>
<evidence type="ECO:0000313" key="5">
    <source>
        <dbReference type="Proteomes" id="UP000319257"/>
    </source>
</evidence>
<protein>
    <recommendedName>
        <fullName evidence="3">DUF7702 domain-containing protein</fullName>
    </recommendedName>
</protein>
<feature type="region of interest" description="Disordered" evidence="1">
    <location>
        <begin position="250"/>
        <end position="274"/>
    </location>
</feature>
<keyword evidence="2" id="KW-0812">Transmembrane</keyword>
<evidence type="ECO:0000313" key="4">
    <source>
        <dbReference type="EMBL" id="TPX14764.1"/>
    </source>
</evidence>
<comment type="caution">
    <text evidence="4">The sequence shown here is derived from an EMBL/GenBank/DDBJ whole genome shotgun (WGS) entry which is preliminary data.</text>
</comment>
<dbReference type="OrthoDB" id="2560628at2759"/>
<organism evidence="4 5">
    <name type="scientific">Thyridium curvatum</name>
    <dbReference type="NCBI Taxonomy" id="1093900"/>
    <lineage>
        <taxon>Eukaryota</taxon>
        <taxon>Fungi</taxon>
        <taxon>Dikarya</taxon>
        <taxon>Ascomycota</taxon>
        <taxon>Pezizomycotina</taxon>
        <taxon>Sordariomycetes</taxon>
        <taxon>Sordariomycetidae</taxon>
        <taxon>Thyridiales</taxon>
        <taxon>Thyridiaceae</taxon>
        <taxon>Thyridium</taxon>
    </lineage>
</organism>
<dbReference type="Pfam" id="PF24800">
    <property type="entry name" value="DUF7702"/>
    <property type="match status" value="1"/>
</dbReference>
<dbReference type="Proteomes" id="UP000319257">
    <property type="component" value="Unassembled WGS sequence"/>
</dbReference>
<dbReference type="RefSeq" id="XP_030996475.1">
    <property type="nucleotide sequence ID" value="XM_031139650.1"/>
</dbReference>
<sequence length="274" mass="28953">MSGLTYRNGLAILQIVFFSVYLVCGILLCIRHGFSRKSGWLILITFSLLRLIGASFELAAIHYASRSVYGGALICEAIGISPLTVLNLGLLIRVNRWLTTKITAKHFGLLSIASLVGISLSIYGGTKAAGSATPLAPNAFMRAGACVFTAIYLAACAIFAHLWRHRAGVPAGSETRLLYAFAACAPLIAVRLAYALVAQFAGDARFSSFGGDPTVYLCMSVLEEIAAVAICVGTGLTLARLPAEMLAEGGRAGSSRDEEEGKGGGQVRVQQARY</sequence>
<feature type="transmembrane region" description="Helical" evidence="2">
    <location>
        <begin position="175"/>
        <end position="194"/>
    </location>
</feature>
<feature type="transmembrane region" description="Helical" evidence="2">
    <location>
        <begin position="104"/>
        <end position="124"/>
    </location>
</feature>
<dbReference type="EMBL" id="SKBQ01000026">
    <property type="protein sequence ID" value="TPX14764.1"/>
    <property type="molecule type" value="Genomic_DNA"/>
</dbReference>
<gene>
    <name evidence="4" type="ORF">E0L32_005159</name>
</gene>
<evidence type="ECO:0000256" key="1">
    <source>
        <dbReference type="SAM" id="MobiDB-lite"/>
    </source>
</evidence>
<feature type="transmembrane region" description="Helical" evidence="2">
    <location>
        <begin position="6"/>
        <end position="28"/>
    </location>
</feature>
<proteinExistence type="predicted"/>
<keyword evidence="2" id="KW-1133">Transmembrane helix</keyword>
<dbReference type="GeneID" id="41972606"/>
<feature type="transmembrane region" description="Helical" evidence="2">
    <location>
        <begin position="214"/>
        <end position="239"/>
    </location>
</feature>
<dbReference type="PANTHER" id="PTHR42109">
    <property type="entry name" value="UNPLACED GENOMIC SCAFFOLD UM_SCAF_CONTIG_1.265, WHOLE GENOME SHOTGUN SEQUENCE"/>
    <property type="match status" value="1"/>
</dbReference>
<evidence type="ECO:0000256" key="2">
    <source>
        <dbReference type="SAM" id="Phobius"/>
    </source>
</evidence>
<reference evidence="4 5" key="1">
    <citation type="submission" date="2019-06" db="EMBL/GenBank/DDBJ databases">
        <title>Draft genome sequence of the filamentous fungus Phialemoniopsis curvata isolated from diesel fuel.</title>
        <authorList>
            <person name="Varaljay V.A."/>
            <person name="Lyon W.J."/>
            <person name="Crouch A.L."/>
            <person name="Drake C.E."/>
            <person name="Hollomon J.M."/>
            <person name="Nadeau L.J."/>
            <person name="Nunn H.S."/>
            <person name="Stevenson B.S."/>
            <person name="Bojanowski C.L."/>
            <person name="Crookes-Goodson W.J."/>
        </authorList>
    </citation>
    <scope>NUCLEOTIDE SEQUENCE [LARGE SCALE GENOMIC DNA]</scope>
    <source>
        <strain evidence="4 5">D216</strain>
    </source>
</reference>
<feature type="transmembrane region" description="Helical" evidence="2">
    <location>
        <begin position="139"/>
        <end position="163"/>
    </location>
</feature>
<keyword evidence="5" id="KW-1185">Reference proteome</keyword>
<dbReference type="InterPro" id="IPR056119">
    <property type="entry name" value="DUF7702"/>
</dbReference>
<dbReference type="STRING" id="1093900.A0A507B833"/>
<dbReference type="AlphaFoldDB" id="A0A507B833"/>
<dbReference type="InParanoid" id="A0A507B833"/>